<feature type="region of interest" description="Disordered" evidence="6">
    <location>
        <begin position="141"/>
        <end position="184"/>
    </location>
</feature>
<dbReference type="GO" id="GO:0008270">
    <property type="term" value="F:zinc ion binding"/>
    <property type="evidence" value="ECO:0007669"/>
    <property type="project" value="InterPro"/>
</dbReference>
<feature type="compositionally biased region" description="Low complexity" evidence="6">
    <location>
        <begin position="147"/>
        <end position="184"/>
    </location>
</feature>
<dbReference type="GO" id="GO:0005634">
    <property type="term" value="C:nucleus"/>
    <property type="evidence" value="ECO:0007669"/>
    <property type="project" value="UniProtKB-SubCell"/>
</dbReference>
<evidence type="ECO:0000259" key="7">
    <source>
        <dbReference type="Pfam" id="PF04082"/>
    </source>
</evidence>
<dbReference type="InterPro" id="IPR050815">
    <property type="entry name" value="TF_fung"/>
</dbReference>
<comment type="subcellular location">
    <subcellularLocation>
        <location evidence="1">Nucleus</location>
    </subcellularLocation>
</comment>
<evidence type="ECO:0000256" key="4">
    <source>
        <dbReference type="ARBA" id="ARBA00023163"/>
    </source>
</evidence>
<dbReference type="Pfam" id="PF04082">
    <property type="entry name" value="Fungal_trans"/>
    <property type="match status" value="1"/>
</dbReference>
<dbReference type="STRING" id="90262.A0A1X2IR13"/>
<keyword evidence="9" id="KW-1185">Reference proteome</keyword>
<feature type="region of interest" description="Disordered" evidence="6">
    <location>
        <begin position="749"/>
        <end position="801"/>
    </location>
</feature>
<evidence type="ECO:0000256" key="5">
    <source>
        <dbReference type="ARBA" id="ARBA00023242"/>
    </source>
</evidence>
<gene>
    <name evidence="8" type="ORF">BCR42DRAFT_409401</name>
</gene>
<protein>
    <recommendedName>
        <fullName evidence="7">Xylanolytic transcriptional activator regulatory domain-containing protein</fullName>
    </recommendedName>
</protein>
<reference evidence="8 9" key="1">
    <citation type="submission" date="2016-07" db="EMBL/GenBank/DDBJ databases">
        <title>Pervasive Adenine N6-methylation of Active Genes in Fungi.</title>
        <authorList>
            <consortium name="DOE Joint Genome Institute"/>
            <person name="Mondo S.J."/>
            <person name="Dannebaum R.O."/>
            <person name="Kuo R.C."/>
            <person name="Labutti K."/>
            <person name="Haridas S."/>
            <person name="Kuo A."/>
            <person name="Salamov A."/>
            <person name="Ahrendt S.R."/>
            <person name="Lipzen A."/>
            <person name="Sullivan W."/>
            <person name="Andreopoulos W.B."/>
            <person name="Clum A."/>
            <person name="Lindquist E."/>
            <person name="Daum C."/>
            <person name="Ramamoorthy G.K."/>
            <person name="Gryganskyi A."/>
            <person name="Culley D."/>
            <person name="Magnuson J.K."/>
            <person name="James T.Y."/>
            <person name="O'Malley M.A."/>
            <person name="Stajich J.E."/>
            <person name="Spatafora J.W."/>
            <person name="Visel A."/>
            <person name="Grigoriev I.V."/>
        </authorList>
    </citation>
    <scope>NUCLEOTIDE SEQUENCE [LARGE SCALE GENOMIC DNA]</scope>
    <source>
        <strain evidence="8 9">NRRL 1336</strain>
    </source>
</reference>
<dbReference type="PANTHER" id="PTHR47338:SF5">
    <property type="entry name" value="ZN(II)2CYS6 TRANSCRIPTION FACTOR (EUROFUNG)"/>
    <property type="match status" value="1"/>
</dbReference>
<name>A0A1X2IR13_9FUNG</name>
<evidence type="ECO:0000256" key="1">
    <source>
        <dbReference type="ARBA" id="ARBA00004123"/>
    </source>
</evidence>
<dbReference type="PANTHER" id="PTHR47338">
    <property type="entry name" value="ZN(II)2CYS6 TRANSCRIPTION FACTOR (EUROFUNG)-RELATED"/>
    <property type="match status" value="1"/>
</dbReference>
<evidence type="ECO:0000313" key="8">
    <source>
        <dbReference type="EMBL" id="ORZ20741.1"/>
    </source>
</evidence>
<evidence type="ECO:0000313" key="9">
    <source>
        <dbReference type="Proteomes" id="UP000193560"/>
    </source>
</evidence>
<feature type="region of interest" description="Disordered" evidence="6">
    <location>
        <begin position="392"/>
        <end position="413"/>
    </location>
</feature>
<dbReference type="GO" id="GO:0000981">
    <property type="term" value="F:DNA-binding transcription factor activity, RNA polymerase II-specific"/>
    <property type="evidence" value="ECO:0007669"/>
    <property type="project" value="InterPro"/>
</dbReference>
<dbReference type="AlphaFoldDB" id="A0A1X2IR13"/>
<dbReference type="Proteomes" id="UP000193560">
    <property type="component" value="Unassembled WGS sequence"/>
</dbReference>
<sequence length="801" mass="87684">MIAQDRHTPPSYSMKHPISLSGGHKMPVGHFLKEAVEMLTQVSHTVNTHNNNNNNNNNTTSDTTTTAAVATIASNNTEEATDTQHQQQDLVGAAVADTTIAGSVTWKLNLSPTHMTLDTNIQTVAGLVQVLEQLFANVDPQPSFTHSSSSSSTSSSSYSSSTTPALSLSPSSSSSSSSTYSSSTVSSDRYQMQGIIHAIGEALRLSQILVVPQNDIFRQVNTIQLMKQCVQMFIVCDGAFFMNVPELLSKTDLVLSSPNTTVFFNDATTPSSSSSSSPGRHHGNSGGDHPLDTLLLLCICCMMVRHVMVHRRGHTAIAAGLAHAYYSQARARLQDLFDVPHLTVLQSMFILSVFPHGHQDLFSPSRIGSTLLTSATRMAVAMNLDQLDKTAAGSSKTTMEENGQHHDDGDAEGKERRRRLAWMILCADHFADVNRTGQTGQIDATHWHVDFPTPMSSEINNNNNTSRRVELFSHYCRIVMIRKMQLFRSAYMVVSQSPMALAANMDQKLFNTYTSTPNHLTLSLDLDTDAHLTRQWKKDDIEPLLLESLHCNTLIMALVPFLPRRYLATFEQGSVSREAMLKDIYQHTKQQALLANLYITPVPLATSFGINNNNNDATAVPANVEMHTVVGCLTAANRLSFLLEVLSVVDPMYCHHQPTQAILLLVYVYEMIQTNCQHTNMATVCRLNLIRALRLVQHTRRVDPDLTLVYLERMVASYIGVASDDPSPSLERTSAALLLGLRQSSLYQHQQHHPLANNSTTTRSSSSPLSSSASSVQLATGGGGGGSGPGLESRNIKLESV</sequence>
<keyword evidence="4" id="KW-0804">Transcription</keyword>
<dbReference type="EMBL" id="MCGE01000006">
    <property type="protein sequence ID" value="ORZ20741.1"/>
    <property type="molecule type" value="Genomic_DNA"/>
</dbReference>
<feature type="compositionally biased region" description="Gly residues" evidence="6">
    <location>
        <begin position="780"/>
        <end position="789"/>
    </location>
</feature>
<dbReference type="OrthoDB" id="2283488at2759"/>
<evidence type="ECO:0000256" key="2">
    <source>
        <dbReference type="ARBA" id="ARBA00022723"/>
    </source>
</evidence>
<feature type="region of interest" description="Disordered" evidence="6">
    <location>
        <begin position="266"/>
        <end position="286"/>
    </location>
</feature>
<dbReference type="GO" id="GO:0006351">
    <property type="term" value="P:DNA-templated transcription"/>
    <property type="evidence" value="ECO:0007669"/>
    <property type="project" value="InterPro"/>
</dbReference>
<proteinExistence type="predicted"/>
<feature type="domain" description="Xylanolytic transcriptional activator regulatory" evidence="7">
    <location>
        <begin position="289"/>
        <end position="484"/>
    </location>
</feature>
<keyword evidence="2" id="KW-0479">Metal-binding</keyword>
<dbReference type="CDD" id="cd12148">
    <property type="entry name" value="fungal_TF_MHR"/>
    <property type="match status" value="1"/>
</dbReference>
<dbReference type="GO" id="GO:0003677">
    <property type="term" value="F:DNA binding"/>
    <property type="evidence" value="ECO:0007669"/>
    <property type="project" value="InterPro"/>
</dbReference>
<feature type="compositionally biased region" description="Basic and acidic residues" evidence="6">
    <location>
        <begin position="398"/>
        <end position="413"/>
    </location>
</feature>
<evidence type="ECO:0000256" key="6">
    <source>
        <dbReference type="SAM" id="MobiDB-lite"/>
    </source>
</evidence>
<keyword evidence="5" id="KW-0539">Nucleus</keyword>
<organism evidence="8 9">
    <name type="scientific">Absidia repens</name>
    <dbReference type="NCBI Taxonomy" id="90262"/>
    <lineage>
        <taxon>Eukaryota</taxon>
        <taxon>Fungi</taxon>
        <taxon>Fungi incertae sedis</taxon>
        <taxon>Mucoromycota</taxon>
        <taxon>Mucoromycotina</taxon>
        <taxon>Mucoromycetes</taxon>
        <taxon>Mucorales</taxon>
        <taxon>Cunninghamellaceae</taxon>
        <taxon>Absidia</taxon>
    </lineage>
</organism>
<comment type="caution">
    <text evidence="8">The sequence shown here is derived from an EMBL/GenBank/DDBJ whole genome shotgun (WGS) entry which is preliminary data.</text>
</comment>
<evidence type="ECO:0000256" key="3">
    <source>
        <dbReference type="ARBA" id="ARBA00023015"/>
    </source>
</evidence>
<dbReference type="InterPro" id="IPR007219">
    <property type="entry name" value="XnlR_reg_dom"/>
</dbReference>
<accession>A0A1X2IR13</accession>
<feature type="compositionally biased region" description="Low complexity" evidence="6">
    <location>
        <begin position="759"/>
        <end position="775"/>
    </location>
</feature>
<keyword evidence="3" id="KW-0805">Transcription regulation</keyword>